<evidence type="ECO:0000256" key="3">
    <source>
        <dbReference type="SAM" id="SignalP"/>
    </source>
</evidence>
<feature type="region of interest" description="Disordered" evidence="2">
    <location>
        <begin position="135"/>
        <end position="196"/>
    </location>
</feature>
<evidence type="ECO:0000313" key="4">
    <source>
        <dbReference type="EMBL" id="KAJ7783824.1"/>
    </source>
</evidence>
<dbReference type="InterPro" id="IPR051477">
    <property type="entry name" value="Expansin_CellWall"/>
</dbReference>
<evidence type="ECO:0000256" key="1">
    <source>
        <dbReference type="ARBA" id="ARBA00022729"/>
    </source>
</evidence>
<protein>
    <submittedName>
        <fullName evidence="4">RlpA-like double-psi beta-barrel-protein domain-containing protein-containing protein</fullName>
    </submittedName>
</protein>
<accession>A0AAD7KEA6</accession>
<keyword evidence="1 3" id="KW-0732">Signal</keyword>
<keyword evidence="5" id="KW-1185">Reference proteome</keyword>
<sequence length="235" mass="24451">MLLSLSFLSLLSLPAVYASQHIPIHHPHPKRATSYDANTGPDIFTLYDAGLGACGITNTDNDYIVAINVPQWDNGNNCFKEIEITYNGMTARAQITDECENCPEGGLDLSRGLFNYFADTSVGTIHGDWSFVGSATTTSSSTTSTEKATTTTTSTTHTSTTTSTSSTQKTSTSTTSSSSSSSPSSISTSSATGTSTSSAIASQTSASSEVDGNMALFSNAFVELAELVMQAVPAA</sequence>
<dbReference type="CDD" id="cd22191">
    <property type="entry name" value="DPBB_RlpA_EXP_N-like"/>
    <property type="match status" value="1"/>
</dbReference>
<dbReference type="Gene3D" id="2.40.40.10">
    <property type="entry name" value="RlpA-like domain"/>
    <property type="match status" value="1"/>
</dbReference>
<evidence type="ECO:0000313" key="5">
    <source>
        <dbReference type="Proteomes" id="UP001215280"/>
    </source>
</evidence>
<organism evidence="4 5">
    <name type="scientific">Mycena maculata</name>
    <dbReference type="NCBI Taxonomy" id="230809"/>
    <lineage>
        <taxon>Eukaryota</taxon>
        <taxon>Fungi</taxon>
        <taxon>Dikarya</taxon>
        <taxon>Basidiomycota</taxon>
        <taxon>Agaricomycotina</taxon>
        <taxon>Agaricomycetes</taxon>
        <taxon>Agaricomycetidae</taxon>
        <taxon>Agaricales</taxon>
        <taxon>Marasmiineae</taxon>
        <taxon>Mycenaceae</taxon>
        <taxon>Mycena</taxon>
    </lineage>
</organism>
<evidence type="ECO:0000256" key="2">
    <source>
        <dbReference type="SAM" id="MobiDB-lite"/>
    </source>
</evidence>
<proteinExistence type="predicted"/>
<comment type="caution">
    <text evidence="4">The sequence shown here is derived from an EMBL/GenBank/DDBJ whole genome shotgun (WGS) entry which is preliminary data.</text>
</comment>
<reference evidence="4" key="1">
    <citation type="submission" date="2023-03" db="EMBL/GenBank/DDBJ databases">
        <title>Massive genome expansion in bonnet fungi (Mycena s.s.) driven by repeated elements and novel gene families across ecological guilds.</title>
        <authorList>
            <consortium name="Lawrence Berkeley National Laboratory"/>
            <person name="Harder C.B."/>
            <person name="Miyauchi S."/>
            <person name="Viragh M."/>
            <person name="Kuo A."/>
            <person name="Thoen E."/>
            <person name="Andreopoulos B."/>
            <person name="Lu D."/>
            <person name="Skrede I."/>
            <person name="Drula E."/>
            <person name="Henrissat B."/>
            <person name="Morin E."/>
            <person name="Kohler A."/>
            <person name="Barry K."/>
            <person name="LaButti K."/>
            <person name="Morin E."/>
            <person name="Salamov A."/>
            <person name="Lipzen A."/>
            <person name="Mereny Z."/>
            <person name="Hegedus B."/>
            <person name="Baldrian P."/>
            <person name="Stursova M."/>
            <person name="Weitz H."/>
            <person name="Taylor A."/>
            <person name="Grigoriev I.V."/>
            <person name="Nagy L.G."/>
            <person name="Martin F."/>
            <person name="Kauserud H."/>
        </authorList>
    </citation>
    <scope>NUCLEOTIDE SEQUENCE</scope>
    <source>
        <strain evidence="4">CBHHK188m</strain>
    </source>
</reference>
<dbReference type="PANTHER" id="PTHR31836">
    <property type="match status" value="1"/>
</dbReference>
<dbReference type="AlphaFoldDB" id="A0AAD7KEA6"/>
<dbReference type="EMBL" id="JARJLG010000002">
    <property type="protein sequence ID" value="KAJ7783824.1"/>
    <property type="molecule type" value="Genomic_DNA"/>
</dbReference>
<dbReference type="InterPro" id="IPR036908">
    <property type="entry name" value="RlpA-like_sf"/>
</dbReference>
<feature type="signal peptide" evidence="3">
    <location>
        <begin position="1"/>
        <end position="18"/>
    </location>
</feature>
<dbReference type="SUPFAM" id="SSF50685">
    <property type="entry name" value="Barwin-like endoglucanases"/>
    <property type="match status" value="1"/>
</dbReference>
<dbReference type="Proteomes" id="UP001215280">
    <property type="component" value="Unassembled WGS sequence"/>
</dbReference>
<gene>
    <name evidence="4" type="ORF">DFH07DRAFT_948820</name>
</gene>
<dbReference type="PANTHER" id="PTHR31836:SF28">
    <property type="entry name" value="SRCR DOMAIN-CONTAINING PROTEIN-RELATED"/>
    <property type="match status" value="1"/>
</dbReference>
<feature type="chain" id="PRO_5042265505" evidence="3">
    <location>
        <begin position="19"/>
        <end position="235"/>
    </location>
</feature>
<name>A0AAD7KEA6_9AGAR</name>